<proteinExistence type="predicted"/>
<dbReference type="PANTHER" id="PTHR31579">
    <property type="entry name" value="OS03G0796600 PROTEIN"/>
    <property type="match status" value="1"/>
</dbReference>
<dbReference type="EMBL" id="JARKNE010000009">
    <property type="protein sequence ID" value="KAK5803296.1"/>
    <property type="molecule type" value="Genomic_DNA"/>
</dbReference>
<sequence length="377" mass="42279">MLMIKKPLTPHKISVPIACASTSVLIRPHVFPPTIKTSHVNCNPQRRRLTEFLKLSSPKKGKKMAGITARISLNHRNLTYGYQEFKFPDQPDSSLSDMEFGFLEDGDDGFFFESCNGSADEVRGNEMVGLGFGDDDEDEGKGNDGVGVENDGNYWESQHQLLEATLSRTSSLESRIRNAAKEALNDVRRHGNVCGCGKSMAESCTVCVMREVCCRLQNAGFNTAFCRSKWRRSAHIPSGEHTFLDVIEESRKGEVRVIIELNLRAEFEIARASDDYNRLVQRLPQIYVGKVERLNNVIKILCLAAKKCMKEKKMHMGPWRKHSYMQAKWLRFCERNTSTETPPAPVGCSVRSSKPRASLLTVDLLGTTLSNVRCAAV</sequence>
<evidence type="ECO:0008006" key="3">
    <source>
        <dbReference type="Google" id="ProtNLM"/>
    </source>
</evidence>
<dbReference type="NCBIfam" id="TIGR01615">
    <property type="entry name" value="A_thal_3542"/>
    <property type="match status" value="1"/>
</dbReference>
<dbReference type="Proteomes" id="UP001358586">
    <property type="component" value="Chromosome 9"/>
</dbReference>
<reference evidence="1 2" key="1">
    <citation type="submission" date="2023-03" db="EMBL/GenBank/DDBJ databases">
        <title>WGS of Gossypium arboreum.</title>
        <authorList>
            <person name="Yu D."/>
        </authorList>
    </citation>
    <scope>NUCLEOTIDE SEQUENCE [LARGE SCALE GENOMIC DNA]</scope>
    <source>
        <tissue evidence="1">Leaf</tissue>
    </source>
</reference>
<name>A0ABR0NPQ1_GOSAR</name>
<dbReference type="Pfam" id="PF04720">
    <property type="entry name" value="PDDEXK_6"/>
    <property type="match status" value="1"/>
</dbReference>
<keyword evidence="2" id="KW-1185">Reference proteome</keyword>
<dbReference type="InterPro" id="IPR006502">
    <property type="entry name" value="PDDEXK-like"/>
</dbReference>
<protein>
    <recommendedName>
        <fullName evidence="3">Pesticidal crystal cry1Ag</fullName>
    </recommendedName>
</protein>
<gene>
    <name evidence="1" type="ORF">PVK06_030941</name>
</gene>
<evidence type="ECO:0000313" key="1">
    <source>
        <dbReference type="EMBL" id="KAK5803296.1"/>
    </source>
</evidence>
<dbReference type="PANTHER" id="PTHR31579:SF2">
    <property type="entry name" value="DUF506 FAMILY PROTEIN"/>
    <property type="match status" value="1"/>
</dbReference>
<evidence type="ECO:0000313" key="2">
    <source>
        <dbReference type="Proteomes" id="UP001358586"/>
    </source>
</evidence>
<accession>A0ABR0NPQ1</accession>
<organism evidence="1 2">
    <name type="scientific">Gossypium arboreum</name>
    <name type="common">Tree cotton</name>
    <name type="synonym">Gossypium nanking</name>
    <dbReference type="NCBI Taxonomy" id="29729"/>
    <lineage>
        <taxon>Eukaryota</taxon>
        <taxon>Viridiplantae</taxon>
        <taxon>Streptophyta</taxon>
        <taxon>Embryophyta</taxon>
        <taxon>Tracheophyta</taxon>
        <taxon>Spermatophyta</taxon>
        <taxon>Magnoliopsida</taxon>
        <taxon>eudicotyledons</taxon>
        <taxon>Gunneridae</taxon>
        <taxon>Pentapetalae</taxon>
        <taxon>rosids</taxon>
        <taxon>malvids</taxon>
        <taxon>Malvales</taxon>
        <taxon>Malvaceae</taxon>
        <taxon>Malvoideae</taxon>
        <taxon>Gossypium</taxon>
    </lineage>
</organism>
<comment type="caution">
    <text evidence="1">The sequence shown here is derived from an EMBL/GenBank/DDBJ whole genome shotgun (WGS) entry which is preliminary data.</text>
</comment>